<evidence type="ECO:0000256" key="1">
    <source>
        <dbReference type="SAM" id="MobiDB-lite"/>
    </source>
</evidence>
<name>R0E1L0_RALPI</name>
<evidence type="ECO:0000313" key="3">
    <source>
        <dbReference type="Proteomes" id="UP000013280"/>
    </source>
</evidence>
<gene>
    <name evidence="2" type="ORF">OR214_03873</name>
</gene>
<organism evidence="2 3">
    <name type="scientific">Ralstonia pickettii OR214</name>
    <dbReference type="NCBI Taxonomy" id="1264675"/>
    <lineage>
        <taxon>Bacteria</taxon>
        <taxon>Pseudomonadati</taxon>
        <taxon>Pseudomonadota</taxon>
        <taxon>Betaproteobacteria</taxon>
        <taxon>Burkholderiales</taxon>
        <taxon>Burkholderiaceae</taxon>
        <taxon>Ralstonia</taxon>
    </lineage>
</organism>
<protein>
    <submittedName>
        <fullName evidence="2">Uncharacterized protein</fullName>
    </submittedName>
</protein>
<evidence type="ECO:0000313" key="2">
    <source>
        <dbReference type="EMBL" id="ENZ76039.1"/>
    </source>
</evidence>
<comment type="caution">
    <text evidence="2">The sequence shown here is derived from an EMBL/GenBank/DDBJ whole genome shotgun (WGS) entry which is preliminary data.</text>
</comment>
<proteinExistence type="predicted"/>
<accession>R0E1L0</accession>
<dbReference type="Proteomes" id="UP000013280">
    <property type="component" value="Unassembled WGS sequence"/>
</dbReference>
<dbReference type="AlphaFoldDB" id="R0E1L0"/>
<reference evidence="2 3" key="1">
    <citation type="journal article" date="2013" name="Genome Announc.">
        <title>Draft Genome Sequence for Ralstonia sp. Strain OR214, a Bacterium with Potential for Bioremediation.</title>
        <authorList>
            <person name="Utturkar S.M."/>
            <person name="Bollmann A."/>
            <person name="Brzoska R.M."/>
            <person name="Klingeman D.M."/>
            <person name="Epstein S.E."/>
            <person name="Palumbo A.V."/>
            <person name="Brown S.D."/>
        </authorList>
    </citation>
    <scope>NUCLEOTIDE SEQUENCE [LARGE SCALE GENOMIC DNA]</scope>
    <source>
        <strain evidence="2 3">OR214</strain>
    </source>
</reference>
<dbReference type="EMBL" id="APMQ01000012">
    <property type="protein sequence ID" value="ENZ76039.1"/>
    <property type="molecule type" value="Genomic_DNA"/>
</dbReference>
<feature type="compositionally biased region" description="Polar residues" evidence="1">
    <location>
        <begin position="20"/>
        <end position="32"/>
    </location>
</feature>
<feature type="region of interest" description="Disordered" evidence="1">
    <location>
        <begin position="12"/>
        <end position="32"/>
    </location>
</feature>
<sequence>MTQEHAVAAAFAQTKYPTAREQNPCSSQLPPIPTTQAAMRELTRGRIVRQHRGAGESAGAGADLLLANDTLAKLLIDVTANVHEGYAARDLNRADIRARVITASEFVNHSSNQHGHALTLPAINLPDAKPRGILTIAQARMGRRVIVDAIQGYLGSEARSVTVQVGSGQVVAYWMVPTLRVQWPAGGSLRKFVRTLLRSFDAVTGTRLSEQRRGSFHRDEPDVQAALCALGVAANLGLLIVERINTRDATSSSASTLWDTLGQFTRTTGIPILCMATPGAAAPGITGPLHHYEFAAPW</sequence>